<gene>
    <name evidence="2" type="ORF">UV42_C0052G0004</name>
</gene>
<sequence length="226" mass="25957">MKKASKTTKYKFNIKKIVSKSMTYRFSLGIVKDVVKNALENSGIKNSDDIIKRHEDEIVELKDRLNKTDTKFESYKKETNKTIAELKDELGKVSKQNLTQIGREMAIGFYEQSQKIRSKQKEKKTKETLLCLSSDGDLYLASNQQKCYPMSKEKMREKLIKVLCSAKGYIKTAELAEMVGTTNQAIRNSKLEINNKSKNRIGIDKLIIGRDGNGYRLNPEYKIKIL</sequence>
<evidence type="ECO:0000313" key="3">
    <source>
        <dbReference type="Proteomes" id="UP000033867"/>
    </source>
</evidence>
<dbReference type="AlphaFoldDB" id="A0A0G1BAT0"/>
<organism evidence="2 3">
    <name type="scientific">Candidatus Magasanikbacteria bacterium GW2011_GWE2_42_7</name>
    <dbReference type="NCBI Taxonomy" id="1619052"/>
    <lineage>
        <taxon>Bacteria</taxon>
        <taxon>Candidatus Magasanikiibacteriota</taxon>
    </lineage>
</organism>
<evidence type="ECO:0000256" key="1">
    <source>
        <dbReference type="SAM" id="Coils"/>
    </source>
</evidence>
<protein>
    <submittedName>
        <fullName evidence="2">Uncharacterized protein</fullName>
    </submittedName>
</protein>
<comment type="caution">
    <text evidence="2">The sequence shown here is derived from an EMBL/GenBank/DDBJ whole genome shotgun (WGS) entry which is preliminary data.</text>
</comment>
<name>A0A0G1BAT0_9BACT</name>
<dbReference type="EMBL" id="LCEK01000052">
    <property type="protein sequence ID" value="KKS70485.1"/>
    <property type="molecule type" value="Genomic_DNA"/>
</dbReference>
<evidence type="ECO:0000313" key="2">
    <source>
        <dbReference type="EMBL" id="KKS70485.1"/>
    </source>
</evidence>
<reference evidence="2 3" key="1">
    <citation type="journal article" date="2015" name="Nature">
        <title>rRNA introns, odd ribosomes, and small enigmatic genomes across a large radiation of phyla.</title>
        <authorList>
            <person name="Brown C.T."/>
            <person name="Hug L.A."/>
            <person name="Thomas B.C."/>
            <person name="Sharon I."/>
            <person name="Castelle C.J."/>
            <person name="Singh A."/>
            <person name="Wilkins M.J."/>
            <person name="Williams K.H."/>
            <person name="Banfield J.F."/>
        </authorList>
    </citation>
    <scope>NUCLEOTIDE SEQUENCE [LARGE SCALE GENOMIC DNA]</scope>
</reference>
<keyword evidence="1" id="KW-0175">Coiled coil</keyword>
<accession>A0A0G1BAT0</accession>
<dbReference type="InterPro" id="IPR036388">
    <property type="entry name" value="WH-like_DNA-bd_sf"/>
</dbReference>
<dbReference type="Proteomes" id="UP000033867">
    <property type="component" value="Unassembled WGS sequence"/>
</dbReference>
<proteinExistence type="predicted"/>
<dbReference type="Gene3D" id="1.10.10.10">
    <property type="entry name" value="Winged helix-like DNA-binding domain superfamily/Winged helix DNA-binding domain"/>
    <property type="match status" value="1"/>
</dbReference>
<feature type="coiled-coil region" evidence="1">
    <location>
        <begin position="44"/>
        <end position="96"/>
    </location>
</feature>